<dbReference type="EMBL" id="JACCKI010000011">
    <property type="protein sequence ID" value="NZA05770.1"/>
    <property type="molecule type" value="Genomic_DNA"/>
</dbReference>
<feature type="transmembrane region" description="Helical" evidence="1">
    <location>
        <begin position="80"/>
        <end position="100"/>
    </location>
</feature>
<protein>
    <submittedName>
        <fullName evidence="2">ABC transporter permease</fullName>
    </submittedName>
</protein>
<evidence type="ECO:0000256" key="1">
    <source>
        <dbReference type="SAM" id="Phobius"/>
    </source>
</evidence>
<dbReference type="AlphaFoldDB" id="A0A508Z2D7"/>
<feature type="transmembrane region" description="Helical" evidence="1">
    <location>
        <begin position="468"/>
        <end position="485"/>
    </location>
</feature>
<dbReference type="EMBL" id="SSHM01000001">
    <property type="protein sequence ID" value="THC79843.1"/>
    <property type="molecule type" value="Genomic_DNA"/>
</dbReference>
<proteinExistence type="predicted"/>
<gene>
    <name evidence="3" type="ORF">BWR10_09215</name>
    <name evidence="4" type="ORF">E6L36_05160</name>
    <name evidence="2" type="ORF">H0N82_11910</name>
</gene>
<feature type="transmembrane region" description="Helical" evidence="1">
    <location>
        <begin position="298"/>
        <end position="321"/>
    </location>
</feature>
<dbReference type="RefSeq" id="WP_014571427.1">
    <property type="nucleotide sequence ID" value="NZ_CABFNI010000014.1"/>
</dbReference>
<dbReference type="EMBL" id="MTJY01000036">
    <property type="protein sequence ID" value="ONN74435.1"/>
    <property type="molecule type" value="Genomic_DNA"/>
</dbReference>
<feature type="transmembrane region" description="Helical" evidence="1">
    <location>
        <begin position="128"/>
        <end position="154"/>
    </location>
</feature>
<sequence length="538" mass="58246">MRHNNRHAGYLFQANLKQNFKFSGIWLVILIMMIISGAAKLEAAFANGTAGAKDIVKMLQAPGMAAMFGATPKVVTYNSAIIFAGVMVVFMIILQALWVMPLMIRDTRGQEESGLLEMVRARNVGRTAAVTAAIFELIFSSLVMGLTYLISLVAIKMDGATLAGDLLFALGMVVANFVFGTIALLFSQLANNSRTASMLSYMVLMIAYLMRLVTDINHQQLTWLSPIGWFEKANFYTDNNPVPLLLGLIVSALLAGVAVMIAQTRDLGTGIIAENGGRPRAANWLRSMPALVWRTERGLLAGWLVGAVVFGGVMGSVLGGVGDILKTNPIYRKLLDVSQINAANQTMVLSFLAMYMGIFVALAVTAGVQIAFRLKHDDQHGYLSIIHAEKPTRILISASYNGMALLAGVLVLTVGLLALFFTGNQVLSHPLPAKYLGRLFIGGIPAVLAFIALGIALSGLWPRLSNLFWLYMGAGLIVQVFRGLFDLPKHAADFTPFGWIADVPLKTLAQPWLPVMLISAIILVILGMAGYRRQDLSV</sequence>
<reference evidence="4 6" key="2">
    <citation type="submission" date="2019-04" db="EMBL/GenBank/DDBJ databases">
        <title>Genome Announcement to Ensure Probiotic Safety of Lactobacillus rhamnosus UBLR-58.</title>
        <authorList>
            <person name="Sulthana A."/>
            <person name="Lakshmi S.G."/>
            <person name="Madempudi R.S."/>
        </authorList>
    </citation>
    <scope>NUCLEOTIDE SEQUENCE [LARGE SCALE GENOMIC DNA]</scope>
    <source>
        <strain evidence="4 6">UBLR-58</strain>
    </source>
</reference>
<evidence type="ECO:0000313" key="5">
    <source>
        <dbReference type="Proteomes" id="UP000189067"/>
    </source>
</evidence>
<dbReference type="Proteomes" id="UP000552935">
    <property type="component" value="Unassembled WGS sequence"/>
</dbReference>
<evidence type="ECO:0000313" key="3">
    <source>
        <dbReference type="EMBL" id="ONN74435.1"/>
    </source>
</evidence>
<feature type="transmembrane region" description="Helical" evidence="1">
    <location>
        <begin position="352"/>
        <end position="374"/>
    </location>
</feature>
<evidence type="ECO:0000313" key="2">
    <source>
        <dbReference type="EMBL" id="NZA05770.1"/>
    </source>
</evidence>
<feature type="transmembrane region" description="Helical" evidence="1">
    <location>
        <begin position="166"/>
        <end position="186"/>
    </location>
</feature>
<reference evidence="3 5" key="1">
    <citation type="submission" date="2017-01" db="EMBL/GenBank/DDBJ databases">
        <title>In silico prediction, in vitro antibacterial spectrum and physicochemical properties of a putative bacteriocin produced by Lactobacillus rhamnosus strain L156.4.</title>
        <authorList>
            <person name="Silveira A.M."/>
            <person name="Monteiro A.S."/>
            <person name="Santos V.L."/>
            <person name="Nicoli J.R."/>
            <person name="Azevedo V."/>
            <person name="Soares S.C."/>
            <person name="Castro-Oliveira L."/>
            <person name="Dias-Souza M.V."/>
            <person name="Nardi R.M."/>
        </authorList>
    </citation>
    <scope>NUCLEOTIDE SEQUENCE [LARGE SCALE GENOMIC DNA]</scope>
    <source>
        <strain evidence="3 5">L156.4</strain>
    </source>
</reference>
<evidence type="ECO:0000313" key="4">
    <source>
        <dbReference type="EMBL" id="THC79843.1"/>
    </source>
</evidence>
<feature type="transmembrane region" description="Helical" evidence="1">
    <location>
        <begin position="440"/>
        <end position="461"/>
    </location>
</feature>
<feature type="transmembrane region" description="Helical" evidence="1">
    <location>
        <begin position="198"/>
        <end position="214"/>
    </location>
</feature>
<reference evidence="2 7" key="3">
    <citation type="submission" date="2020-07" db="EMBL/GenBank/DDBJ databases">
        <title>Organ Donor 1.</title>
        <authorList>
            <person name="Marsh A.J."/>
            <person name="Azcarate-Peril M.A."/>
        </authorList>
    </citation>
    <scope>NUCLEOTIDE SEQUENCE [LARGE SCALE GENOMIC DNA]</scope>
    <source>
        <strain evidence="2 7">AMC0712</strain>
    </source>
</reference>
<organism evidence="2 7">
    <name type="scientific">Lacticaseibacillus rhamnosus</name>
    <name type="common">Lactobacillus rhamnosus</name>
    <dbReference type="NCBI Taxonomy" id="47715"/>
    <lineage>
        <taxon>Bacteria</taxon>
        <taxon>Bacillati</taxon>
        <taxon>Bacillota</taxon>
        <taxon>Bacilli</taxon>
        <taxon>Lactobacillales</taxon>
        <taxon>Lactobacillaceae</taxon>
        <taxon>Lacticaseibacillus</taxon>
    </lineage>
</organism>
<evidence type="ECO:0000313" key="6">
    <source>
        <dbReference type="Proteomes" id="UP000307517"/>
    </source>
</evidence>
<feature type="transmembrane region" description="Helical" evidence="1">
    <location>
        <begin position="512"/>
        <end position="531"/>
    </location>
</feature>
<accession>A0A508Z2D7</accession>
<dbReference type="Proteomes" id="UP000189067">
    <property type="component" value="Unassembled WGS sequence"/>
</dbReference>
<evidence type="ECO:0000313" key="7">
    <source>
        <dbReference type="Proteomes" id="UP000552935"/>
    </source>
</evidence>
<keyword evidence="1" id="KW-1133">Transmembrane helix</keyword>
<feature type="transmembrane region" description="Helical" evidence="1">
    <location>
        <begin position="20"/>
        <end position="39"/>
    </location>
</feature>
<feature type="transmembrane region" description="Helical" evidence="1">
    <location>
        <begin position="242"/>
        <end position="262"/>
    </location>
</feature>
<feature type="transmembrane region" description="Helical" evidence="1">
    <location>
        <begin position="394"/>
        <end position="420"/>
    </location>
</feature>
<dbReference type="Proteomes" id="UP000307517">
    <property type="component" value="Unassembled WGS sequence"/>
</dbReference>
<keyword evidence="1" id="KW-0812">Transmembrane</keyword>
<keyword evidence="1" id="KW-0472">Membrane</keyword>
<name>A0A508Z2D7_LACRH</name>
<comment type="caution">
    <text evidence="2">The sequence shown here is derived from an EMBL/GenBank/DDBJ whole genome shotgun (WGS) entry which is preliminary data.</text>
</comment>